<dbReference type="InterPro" id="IPR023561">
    <property type="entry name" value="Carbonic_anhydrase_a-class"/>
</dbReference>
<evidence type="ECO:0000259" key="3">
    <source>
        <dbReference type="PROSITE" id="PS51144"/>
    </source>
</evidence>
<dbReference type="PANTHER" id="PTHR18952">
    <property type="entry name" value="CARBONIC ANHYDRASE"/>
    <property type="match status" value="1"/>
</dbReference>
<evidence type="ECO:0000313" key="5">
    <source>
        <dbReference type="Proteomes" id="UP001607303"/>
    </source>
</evidence>
<feature type="domain" description="Alpha-carbonic anhydrase" evidence="3">
    <location>
        <begin position="44"/>
        <end position="306"/>
    </location>
</feature>
<accession>A0ABD2AT87</accession>
<dbReference type="AlphaFoldDB" id="A0ABD2AT87"/>
<name>A0ABD2AT87_VESMC</name>
<protein>
    <submittedName>
        <fullName evidence="4">Carbonic anhydrase-like isoform X1</fullName>
    </submittedName>
</protein>
<dbReference type="SUPFAM" id="SSF51069">
    <property type="entry name" value="Carbonic anhydrase"/>
    <property type="match status" value="1"/>
</dbReference>
<organism evidence="4 5">
    <name type="scientific">Vespula maculifrons</name>
    <name type="common">Eastern yellow jacket</name>
    <name type="synonym">Wasp</name>
    <dbReference type="NCBI Taxonomy" id="7453"/>
    <lineage>
        <taxon>Eukaryota</taxon>
        <taxon>Metazoa</taxon>
        <taxon>Ecdysozoa</taxon>
        <taxon>Arthropoda</taxon>
        <taxon>Hexapoda</taxon>
        <taxon>Insecta</taxon>
        <taxon>Pterygota</taxon>
        <taxon>Neoptera</taxon>
        <taxon>Endopterygota</taxon>
        <taxon>Hymenoptera</taxon>
        <taxon>Apocrita</taxon>
        <taxon>Aculeata</taxon>
        <taxon>Vespoidea</taxon>
        <taxon>Vespidae</taxon>
        <taxon>Vespinae</taxon>
        <taxon>Vespula</taxon>
    </lineage>
</organism>
<dbReference type="InterPro" id="IPR036398">
    <property type="entry name" value="CA_dom_sf"/>
</dbReference>
<keyword evidence="2" id="KW-1133">Transmembrane helix</keyword>
<evidence type="ECO:0000256" key="1">
    <source>
        <dbReference type="ARBA" id="ARBA00010718"/>
    </source>
</evidence>
<keyword evidence="5" id="KW-1185">Reference proteome</keyword>
<comment type="caution">
    <text evidence="4">The sequence shown here is derived from an EMBL/GenBank/DDBJ whole genome shotgun (WGS) entry which is preliminary data.</text>
</comment>
<dbReference type="InterPro" id="IPR001148">
    <property type="entry name" value="CA_dom"/>
</dbReference>
<dbReference type="Pfam" id="PF00194">
    <property type="entry name" value="Carb_anhydrase"/>
    <property type="match status" value="1"/>
</dbReference>
<evidence type="ECO:0000256" key="2">
    <source>
        <dbReference type="SAM" id="Phobius"/>
    </source>
</evidence>
<dbReference type="PANTHER" id="PTHR18952:SF137">
    <property type="entry name" value="CARBONIC ANHYDRASE"/>
    <property type="match status" value="1"/>
</dbReference>
<sequence>MHLVNAVSNITRDKVNLSDVNKLFKLKAFISSFFLFFLVPFTYGHFGYRKRDQHMWAQHFKLCAGKLQSPIALSSSKSIPLSFPALEMIGFHNPLPLPITLENDGHSVKLNINRNISRNQLPIPYIFGAMLKKDQTYEMESLHFHWGAKNNRGSEHTFNNVRYPMEMHIIHRNAAYPNLSHALNYQDGISVLGIFFQLQEQDNENLNPILNILSDIKWVNKTKQMNNSIALSSLIPKYTDTFYTYKGSLTSPPCNEVVTWIIFSMPVKISFRQMNKFRTLSNGEGTLADNYRQLQDIGMRKVFVRRLDLLYVLKKNMSSVDFIDPNFWFWH</sequence>
<comment type="similarity">
    <text evidence="1">Belongs to the alpha-carbonic anhydrase family.</text>
</comment>
<dbReference type="Proteomes" id="UP001607303">
    <property type="component" value="Unassembled WGS sequence"/>
</dbReference>
<feature type="transmembrane region" description="Helical" evidence="2">
    <location>
        <begin position="28"/>
        <end position="46"/>
    </location>
</feature>
<dbReference type="Gene3D" id="3.10.200.10">
    <property type="entry name" value="Alpha carbonic anhydrase"/>
    <property type="match status" value="1"/>
</dbReference>
<evidence type="ECO:0000313" key="4">
    <source>
        <dbReference type="EMBL" id="KAL2723826.1"/>
    </source>
</evidence>
<dbReference type="CDD" id="cd00326">
    <property type="entry name" value="alpha_CA"/>
    <property type="match status" value="1"/>
</dbReference>
<gene>
    <name evidence="4" type="ORF">V1477_019058</name>
</gene>
<keyword evidence="2" id="KW-0472">Membrane</keyword>
<proteinExistence type="inferred from homology"/>
<dbReference type="PROSITE" id="PS51144">
    <property type="entry name" value="ALPHA_CA_2"/>
    <property type="match status" value="1"/>
</dbReference>
<reference evidence="4 5" key="1">
    <citation type="journal article" date="2024" name="Ann. Entomol. Soc. Am.">
        <title>Genomic analyses of the southern and eastern yellowjacket wasps (Hymenoptera: Vespidae) reveal evolutionary signatures of social life.</title>
        <authorList>
            <person name="Catto M.A."/>
            <person name="Caine P.B."/>
            <person name="Orr S.E."/>
            <person name="Hunt B.G."/>
            <person name="Goodisman M.A.D."/>
        </authorList>
    </citation>
    <scope>NUCLEOTIDE SEQUENCE [LARGE SCALE GENOMIC DNA]</scope>
    <source>
        <strain evidence="4">232</strain>
        <tissue evidence="4">Head and thorax</tissue>
    </source>
</reference>
<dbReference type="SMART" id="SM01057">
    <property type="entry name" value="Carb_anhydrase"/>
    <property type="match status" value="1"/>
</dbReference>
<keyword evidence="2" id="KW-0812">Transmembrane</keyword>
<dbReference type="EMBL" id="JAYRBN010000113">
    <property type="protein sequence ID" value="KAL2723826.1"/>
    <property type="molecule type" value="Genomic_DNA"/>
</dbReference>